<feature type="region of interest" description="Disordered" evidence="1">
    <location>
        <begin position="1"/>
        <end position="30"/>
    </location>
</feature>
<dbReference type="AlphaFoldDB" id="A0A2P2K7S5"/>
<evidence type="ECO:0000313" key="2">
    <source>
        <dbReference type="EMBL" id="MBX01800.1"/>
    </source>
</evidence>
<sequence length="50" mass="5568">MLIPVKPTPARARDWDSKAPSKPTSKTTTFSKSSPSIFKYISVVRVNFQA</sequence>
<proteinExistence type="predicted"/>
<accession>A0A2P2K7S5</accession>
<protein>
    <submittedName>
        <fullName evidence="2">Uncharacterized protein MANES_01G217700</fullName>
    </submittedName>
</protein>
<name>A0A2P2K7S5_RHIMU</name>
<reference evidence="2" key="1">
    <citation type="submission" date="2018-02" db="EMBL/GenBank/DDBJ databases">
        <title>Rhizophora mucronata_Transcriptome.</title>
        <authorList>
            <person name="Meera S.P."/>
            <person name="Sreeshan A."/>
            <person name="Augustine A."/>
        </authorList>
    </citation>
    <scope>NUCLEOTIDE SEQUENCE</scope>
    <source>
        <tissue evidence="2">Leaf</tissue>
    </source>
</reference>
<evidence type="ECO:0000256" key="1">
    <source>
        <dbReference type="SAM" id="MobiDB-lite"/>
    </source>
</evidence>
<organism evidence="2">
    <name type="scientific">Rhizophora mucronata</name>
    <name type="common">Asiatic mangrove</name>
    <dbReference type="NCBI Taxonomy" id="61149"/>
    <lineage>
        <taxon>Eukaryota</taxon>
        <taxon>Viridiplantae</taxon>
        <taxon>Streptophyta</taxon>
        <taxon>Embryophyta</taxon>
        <taxon>Tracheophyta</taxon>
        <taxon>Spermatophyta</taxon>
        <taxon>Magnoliopsida</taxon>
        <taxon>eudicotyledons</taxon>
        <taxon>Gunneridae</taxon>
        <taxon>Pentapetalae</taxon>
        <taxon>rosids</taxon>
        <taxon>fabids</taxon>
        <taxon>Malpighiales</taxon>
        <taxon>Rhizophoraceae</taxon>
        <taxon>Rhizophora</taxon>
    </lineage>
</organism>
<feature type="compositionally biased region" description="Low complexity" evidence="1">
    <location>
        <begin position="20"/>
        <end position="30"/>
    </location>
</feature>
<dbReference type="EMBL" id="GGEC01021316">
    <property type="protein sequence ID" value="MBX01800.1"/>
    <property type="molecule type" value="Transcribed_RNA"/>
</dbReference>